<proteinExistence type="predicted"/>
<protein>
    <submittedName>
        <fullName evidence="1">Uncharacterized protein</fullName>
    </submittedName>
</protein>
<dbReference type="InterPro" id="IPR016905">
    <property type="entry name" value="Glycyl_radical_YjjI-like"/>
</dbReference>
<gene>
    <name evidence="1" type="ORF">SDC9_211835</name>
</gene>
<dbReference type="SUPFAM" id="SSF51998">
    <property type="entry name" value="PFL-like glycyl radical enzymes"/>
    <property type="match status" value="1"/>
</dbReference>
<dbReference type="EMBL" id="VSSQ01144429">
    <property type="protein sequence ID" value="MPN64064.1"/>
    <property type="molecule type" value="Genomic_DNA"/>
</dbReference>
<accession>A0A645JWN4</accession>
<dbReference type="Pfam" id="PF11230">
    <property type="entry name" value="YjjI-like"/>
    <property type="match status" value="1"/>
</dbReference>
<evidence type="ECO:0000313" key="1">
    <source>
        <dbReference type="EMBL" id="MPN64064.1"/>
    </source>
</evidence>
<comment type="caution">
    <text evidence="1">The sequence shown here is derived from an EMBL/GenBank/DDBJ whole genome shotgun (WGS) entry which is preliminary data.</text>
</comment>
<reference evidence="1" key="1">
    <citation type="submission" date="2019-08" db="EMBL/GenBank/DDBJ databases">
        <authorList>
            <person name="Kucharzyk K."/>
            <person name="Murdoch R.W."/>
            <person name="Higgins S."/>
            <person name="Loffler F."/>
        </authorList>
    </citation>
    <scope>NUCLEOTIDE SEQUENCE</scope>
</reference>
<dbReference type="AlphaFoldDB" id="A0A645JWN4"/>
<name>A0A645JWN4_9ZZZZ</name>
<sequence>MLHSQVGAEGDEGTSPGVRIPIGEEIALYDHIRQAGLYHKYFPTGVGDLFPFDHTSAQNPGAILDVIKGAFHVGMRYFSVYEEDGEVVRVTGYLVKKSEIERYKNGEQVVNETTKGSYNSGEFEATLHRKVRGMT</sequence>
<organism evidence="1">
    <name type="scientific">bioreactor metagenome</name>
    <dbReference type="NCBI Taxonomy" id="1076179"/>
    <lineage>
        <taxon>unclassified sequences</taxon>
        <taxon>metagenomes</taxon>
        <taxon>ecological metagenomes</taxon>
    </lineage>
</organism>